<gene>
    <name evidence="1" type="ORF">NNA32_10040</name>
</gene>
<organism evidence="1 2">
    <name type="scientific">Furfurilactobacillus milii</name>
    <dbReference type="NCBI Taxonomy" id="2888272"/>
    <lineage>
        <taxon>Bacteria</taxon>
        <taxon>Bacillati</taxon>
        <taxon>Bacillota</taxon>
        <taxon>Bacilli</taxon>
        <taxon>Lactobacillales</taxon>
        <taxon>Lactobacillaceae</taxon>
        <taxon>Furfurilactobacillus</taxon>
    </lineage>
</organism>
<evidence type="ECO:0000313" key="1">
    <source>
        <dbReference type="EMBL" id="MDF9914589.1"/>
    </source>
</evidence>
<dbReference type="EMBL" id="JANDJP010000014">
    <property type="protein sequence ID" value="MDF9914589.1"/>
    <property type="molecule type" value="Genomic_DNA"/>
</dbReference>
<proteinExistence type="predicted"/>
<evidence type="ECO:0000313" key="2">
    <source>
        <dbReference type="Proteomes" id="UP001152867"/>
    </source>
</evidence>
<reference evidence="1" key="1">
    <citation type="submission" date="2022-06" db="EMBL/GenBank/DDBJ databases">
        <title>Antifungal cultures and metabolites of lactic acid bacteria for use in dairy fermentations.</title>
        <authorList>
            <person name="Zhao Z."/>
            <person name="Gaenzle M."/>
        </authorList>
    </citation>
    <scope>NUCLEOTIDE SEQUENCE</scope>
    <source>
        <strain evidence="1">FUA3126</strain>
    </source>
</reference>
<protein>
    <recommendedName>
        <fullName evidence="3">LPXTG cell wall anchor domain-containing protein</fullName>
    </recommendedName>
</protein>
<sequence length="22" mass="2442">MLGLVLLSVIAGFAYYVRKQEA</sequence>
<keyword evidence="2" id="KW-1185">Reference proteome</keyword>
<accession>A0ABT6DEL0</accession>
<name>A0ABT6DEL0_9LACO</name>
<comment type="caution">
    <text evidence="1">The sequence shown here is derived from an EMBL/GenBank/DDBJ whole genome shotgun (WGS) entry which is preliminary data.</text>
</comment>
<dbReference type="Proteomes" id="UP001152867">
    <property type="component" value="Unassembled WGS sequence"/>
</dbReference>
<evidence type="ECO:0008006" key="3">
    <source>
        <dbReference type="Google" id="ProtNLM"/>
    </source>
</evidence>